<dbReference type="Proteomes" id="UP000077755">
    <property type="component" value="Chromosome 4"/>
</dbReference>
<sequence length="212" mass="23544">MANPFGQVVDDEKLDTMVNYVGKVKTQEDRAREAMNLINENDKNGKAKRYVEGLKKEYGDGATTLCMVYNATGETLYYSASKDWYGFIGRTPYPFEIGNGQWASFLHVKKASDASGSEAALVFRGSNASGMERDYCVAWSSPWAAWYKNKAYCDVGYVGSFPRDWDTVYHTLNNGGYEHSTNKDGVDIEASTATGTSPLFVAKIKIPFSPRP</sequence>
<evidence type="ECO:0008006" key="3">
    <source>
        <dbReference type="Google" id="ProtNLM"/>
    </source>
</evidence>
<dbReference type="KEGG" id="dcr:108216792"/>
<gene>
    <name evidence="1" type="ORF">DCAR_0414681</name>
</gene>
<dbReference type="InterPro" id="IPR049065">
    <property type="entry name" value="Nakanori"/>
</dbReference>
<evidence type="ECO:0000313" key="2">
    <source>
        <dbReference type="Proteomes" id="UP000077755"/>
    </source>
</evidence>
<keyword evidence="2" id="KW-1185">Reference proteome</keyword>
<reference evidence="1" key="2">
    <citation type="submission" date="2022-03" db="EMBL/GenBank/DDBJ databases">
        <title>Draft title - Genomic analysis of global carrot germplasm unveils the trajectory of domestication and the origin of high carotenoid orange carrot.</title>
        <authorList>
            <person name="Iorizzo M."/>
            <person name="Ellison S."/>
            <person name="Senalik D."/>
            <person name="Macko-Podgorni A."/>
            <person name="Grzebelus D."/>
            <person name="Bostan H."/>
            <person name="Rolling W."/>
            <person name="Curaba J."/>
            <person name="Simon P."/>
        </authorList>
    </citation>
    <scope>NUCLEOTIDE SEQUENCE</scope>
    <source>
        <tissue evidence="1">Leaf</tissue>
    </source>
</reference>
<dbReference type="EMBL" id="CP093346">
    <property type="protein sequence ID" value="WOG95366.1"/>
    <property type="molecule type" value="Genomic_DNA"/>
</dbReference>
<name>A0AAF0WUY5_DAUCS</name>
<dbReference type="Pfam" id="PF21230">
    <property type="entry name" value="Nakanori"/>
    <property type="match status" value="1"/>
</dbReference>
<protein>
    <recommendedName>
        <fullName evidence="3">23 kDa jasmonate-induced protein-like</fullName>
    </recommendedName>
</protein>
<accession>A0AAF0WUY5</accession>
<dbReference type="AlphaFoldDB" id="A0AAF0WUY5"/>
<evidence type="ECO:0000313" key="1">
    <source>
        <dbReference type="EMBL" id="WOG95366.1"/>
    </source>
</evidence>
<organism evidence="1 2">
    <name type="scientific">Daucus carota subsp. sativus</name>
    <name type="common">Carrot</name>
    <dbReference type="NCBI Taxonomy" id="79200"/>
    <lineage>
        <taxon>Eukaryota</taxon>
        <taxon>Viridiplantae</taxon>
        <taxon>Streptophyta</taxon>
        <taxon>Embryophyta</taxon>
        <taxon>Tracheophyta</taxon>
        <taxon>Spermatophyta</taxon>
        <taxon>Magnoliopsida</taxon>
        <taxon>eudicotyledons</taxon>
        <taxon>Gunneridae</taxon>
        <taxon>Pentapetalae</taxon>
        <taxon>asterids</taxon>
        <taxon>campanulids</taxon>
        <taxon>Apiales</taxon>
        <taxon>Apiaceae</taxon>
        <taxon>Apioideae</taxon>
        <taxon>Scandiceae</taxon>
        <taxon>Daucinae</taxon>
        <taxon>Daucus</taxon>
        <taxon>Daucus sect. Daucus</taxon>
    </lineage>
</organism>
<reference evidence="1" key="1">
    <citation type="journal article" date="2016" name="Nat. Genet.">
        <title>A high-quality carrot genome assembly provides new insights into carotenoid accumulation and asterid genome evolution.</title>
        <authorList>
            <person name="Iorizzo M."/>
            <person name="Ellison S."/>
            <person name="Senalik D."/>
            <person name="Zeng P."/>
            <person name="Satapoomin P."/>
            <person name="Huang J."/>
            <person name="Bowman M."/>
            <person name="Iovene M."/>
            <person name="Sanseverino W."/>
            <person name="Cavagnaro P."/>
            <person name="Yildiz M."/>
            <person name="Macko-Podgorni A."/>
            <person name="Moranska E."/>
            <person name="Grzebelus E."/>
            <person name="Grzebelus D."/>
            <person name="Ashrafi H."/>
            <person name="Zheng Z."/>
            <person name="Cheng S."/>
            <person name="Spooner D."/>
            <person name="Van Deynze A."/>
            <person name="Simon P."/>
        </authorList>
    </citation>
    <scope>NUCLEOTIDE SEQUENCE</scope>
    <source>
        <tissue evidence="1">Leaf</tissue>
    </source>
</reference>
<proteinExistence type="predicted"/>
<dbReference type="PANTHER" id="PTHR36482:SF7">
    <property type="entry name" value="OS04G0308500 PROTEIN"/>
    <property type="match status" value="1"/>
</dbReference>
<dbReference type="InterPro" id="IPR053085">
    <property type="entry name" value="Jasmonate-induced_protein"/>
</dbReference>
<dbReference type="PANTHER" id="PTHR36482">
    <property type="entry name" value="OSJNBA0024J22.15 PROTEIN"/>
    <property type="match status" value="1"/>
</dbReference>